<dbReference type="InterPro" id="IPR008250">
    <property type="entry name" value="ATPase_P-typ_transduc_dom_A_sf"/>
</dbReference>
<organism evidence="10 11">
    <name type="scientific">Orbilia javanica</name>
    <dbReference type="NCBI Taxonomy" id="47235"/>
    <lineage>
        <taxon>Eukaryota</taxon>
        <taxon>Fungi</taxon>
        <taxon>Dikarya</taxon>
        <taxon>Ascomycota</taxon>
        <taxon>Pezizomycotina</taxon>
        <taxon>Orbiliomycetes</taxon>
        <taxon>Orbiliales</taxon>
        <taxon>Orbiliaceae</taxon>
        <taxon>Orbilia</taxon>
    </lineage>
</organism>
<dbReference type="Pfam" id="PF00403">
    <property type="entry name" value="HMA"/>
    <property type="match status" value="1"/>
</dbReference>
<feature type="transmembrane region" description="Helical" evidence="7">
    <location>
        <begin position="791"/>
        <end position="813"/>
    </location>
</feature>
<dbReference type="EMBL" id="JAVHNR010000004">
    <property type="protein sequence ID" value="KAK6344667.1"/>
    <property type="molecule type" value="Genomic_DNA"/>
</dbReference>
<comment type="caution">
    <text evidence="10">The sequence shown here is derived from an EMBL/GenBank/DDBJ whole genome shotgun (WGS) entry which is preliminary data.</text>
</comment>
<keyword evidence="7" id="KW-0067">ATP-binding</keyword>
<gene>
    <name evidence="10" type="ORF">TWF718_006625</name>
</gene>
<evidence type="ECO:0000313" key="10">
    <source>
        <dbReference type="EMBL" id="KAK6344667.1"/>
    </source>
</evidence>
<dbReference type="Gene3D" id="2.70.150.10">
    <property type="entry name" value="Calcium-transporting ATPase, cytoplasmic transduction domain A"/>
    <property type="match status" value="1"/>
</dbReference>
<dbReference type="InterPro" id="IPR036412">
    <property type="entry name" value="HAD-like_sf"/>
</dbReference>
<dbReference type="PANTHER" id="PTHR46594:SF4">
    <property type="entry name" value="P-TYPE CATION-TRANSPORTING ATPASE"/>
    <property type="match status" value="1"/>
</dbReference>
<feature type="transmembrane region" description="Helical" evidence="7">
    <location>
        <begin position="609"/>
        <end position="633"/>
    </location>
</feature>
<accession>A0AAN8RD99</accession>
<feature type="transmembrane region" description="Helical" evidence="7">
    <location>
        <begin position="540"/>
        <end position="563"/>
    </location>
</feature>
<feature type="domain" description="HMA" evidence="9">
    <location>
        <begin position="394"/>
        <end position="460"/>
    </location>
</feature>
<proteinExistence type="inferred from homology"/>
<keyword evidence="5 7" id="KW-1133">Transmembrane helix</keyword>
<evidence type="ECO:0000256" key="1">
    <source>
        <dbReference type="ARBA" id="ARBA00004370"/>
    </source>
</evidence>
<dbReference type="InterPro" id="IPR023214">
    <property type="entry name" value="HAD_sf"/>
</dbReference>
<dbReference type="InterPro" id="IPR027256">
    <property type="entry name" value="P-typ_ATPase_IB"/>
</dbReference>
<evidence type="ECO:0000256" key="2">
    <source>
        <dbReference type="ARBA" id="ARBA00022692"/>
    </source>
</evidence>
<comment type="subcellular location">
    <subcellularLocation>
        <location evidence="1 7">Membrane</location>
    </subcellularLocation>
</comment>
<keyword evidence="4" id="KW-1278">Translocase</keyword>
<dbReference type="InterPro" id="IPR006121">
    <property type="entry name" value="HMA_dom"/>
</dbReference>
<dbReference type="SUPFAM" id="SSF81665">
    <property type="entry name" value="Calcium ATPase, transmembrane domain M"/>
    <property type="match status" value="1"/>
</dbReference>
<keyword evidence="11" id="KW-1185">Reference proteome</keyword>
<feature type="compositionally biased region" description="Polar residues" evidence="8">
    <location>
        <begin position="8"/>
        <end position="17"/>
    </location>
</feature>
<name>A0AAN8RD99_9PEZI</name>
<feature type="transmembrane region" description="Helical" evidence="7">
    <location>
        <begin position="1133"/>
        <end position="1156"/>
    </location>
</feature>
<dbReference type="SUPFAM" id="SSF81653">
    <property type="entry name" value="Calcium ATPase, transduction domain A"/>
    <property type="match status" value="1"/>
</dbReference>
<dbReference type="InterPro" id="IPR023298">
    <property type="entry name" value="ATPase_P-typ_TM_dom_sf"/>
</dbReference>
<dbReference type="GO" id="GO:0016020">
    <property type="term" value="C:membrane"/>
    <property type="evidence" value="ECO:0007669"/>
    <property type="project" value="UniProtKB-SubCell"/>
</dbReference>
<dbReference type="Pfam" id="PF24534">
    <property type="entry name" value="HMA_PCA1"/>
    <property type="match status" value="1"/>
</dbReference>
<evidence type="ECO:0000259" key="9">
    <source>
        <dbReference type="PROSITE" id="PS50846"/>
    </source>
</evidence>
<dbReference type="Gene3D" id="3.30.70.100">
    <property type="match status" value="1"/>
</dbReference>
<dbReference type="SUPFAM" id="SSF55008">
    <property type="entry name" value="HMA, heavy metal-associated domain"/>
    <property type="match status" value="1"/>
</dbReference>
<dbReference type="Gene3D" id="3.40.1110.10">
    <property type="entry name" value="Calcium-transporting ATPase, cytoplasmic domain N"/>
    <property type="match status" value="1"/>
</dbReference>
<dbReference type="GO" id="GO:0005524">
    <property type="term" value="F:ATP binding"/>
    <property type="evidence" value="ECO:0007669"/>
    <property type="project" value="UniProtKB-UniRule"/>
</dbReference>
<dbReference type="InterPro" id="IPR018303">
    <property type="entry name" value="ATPase_P-typ_P_site"/>
</dbReference>
<dbReference type="PRINTS" id="PR00119">
    <property type="entry name" value="CATATPASE"/>
</dbReference>
<dbReference type="InterPro" id="IPR056236">
    <property type="entry name" value="HMA_PCA1"/>
</dbReference>
<dbReference type="Proteomes" id="UP001313282">
    <property type="component" value="Unassembled WGS sequence"/>
</dbReference>
<dbReference type="InterPro" id="IPR023299">
    <property type="entry name" value="ATPase_P-typ_cyto_dom_N"/>
</dbReference>
<dbReference type="InterPro" id="IPR059000">
    <property type="entry name" value="ATPase_P-type_domA"/>
</dbReference>
<keyword evidence="7" id="KW-0547">Nucleotide-binding</keyword>
<dbReference type="GO" id="GO:0016887">
    <property type="term" value="F:ATP hydrolysis activity"/>
    <property type="evidence" value="ECO:0007669"/>
    <property type="project" value="InterPro"/>
</dbReference>
<dbReference type="NCBIfam" id="TIGR01511">
    <property type="entry name" value="ATPase-IB1_Cu"/>
    <property type="match status" value="1"/>
</dbReference>
<dbReference type="InterPro" id="IPR017969">
    <property type="entry name" value="Heavy-metal-associated_CS"/>
</dbReference>
<dbReference type="PROSITE" id="PS50846">
    <property type="entry name" value="HMA_2"/>
    <property type="match status" value="1"/>
</dbReference>
<feature type="transmembrane region" description="Helical" evidence="7">
    <location>
        <begin position="1162"/>
        <end position="1183"/>
    </location>
</feature>
<dbReference type="InterPro" id="IPR044492">
    <property type="entry name" value="P_typ_ATPase_HD_dom"/>
</dbReference>
<dbReference type="GO" id="GO:0019829">
    <property type="term" value="F:ATPase-coupled monoatomic cation transmembrane transporter activity"/>
    <property type="evidence" value="ECO:0007669"/>
    <property type="project" value="InterPro"/>
</dbReference>
<evidence type="ECO:0000256" key="4">
    <source>
        <dbReference type="ARBA" id="ARBA00022967"/>
    </source>
</evidence>
<evidence type="ECO:0000256" key="6">
    <source>
        <dbReference type="ARBA" id="ARBA00023136"/>
    </source>
</evidence>
<keyword evidence="2 7" id="KW-0812">Transmembrane</keyword>
<evidence type="ECO:0000256" key="7">
    <source>
        <dbReference type="RuleBase" id="RU362081"/>
    </source>
</evidence>
<dbReference type="Pfam" id="PF00702">
    <property type="entry name" value="Hydrolase"/>
    <property type="match status" value="1"/>
</dbReference>
<dbReference type="Pfam" id="PF00122">
    <property type="entry name" value="E1-E2_ATPase"/>
    <property type="match status" value="1"/>
</dbReference>
<dbReference type="PANTHER" id="PTHR46594">
    <property type="entry name" value="P-TYPE CATION-TRANSPORTING ATPASE"/>
    <property type="match status" value="1"/>
</dbReference>
<evidence type="ECO:0000313" key="11">
    <source>
        <dbReference type="Proteomes" id="UP001313282"/>
    </source>
</evidence>
<reference evidence="10 11" key="1">
    <citation type="submission" date="2019-10" db="EMBL/GenBank/DDBJ databases">
        <authorList>
            <person name="Palmer J.M."/>
        </authorList>
    </citation>
    <scope>NUCLEOTIDE SEQUENCE [LARGE SCALE GENOMIC DNA]</scope>
    <source>
        <strain evidence="10 11">TWF718</strain>
    </source>
</reference>
<keyword evidence="6 7" id="KW-0472">Membrane</keyword>
<dbReference type="AlphaFoldDB" id="A0AAN8RD99"/>
<evidence type="ECO:0000256" key="5">
    <source>
        <dbReference type="ARBA" id="ARBA00022989"/>
    </source>
</evidence>
<dbReference type="NCBIfam" id="TIGR01494">
    <property type="entry name" value="ATPase_P-type"/>
    <property type="match status" value="1"/>
</dbReference>
<dbReference type="Gene3D" id="3.40.50.1000">
    <property type="entry name" value="HAD superfamily/HAD-like"/>
    <property type="match status" value="1"/>
</dbReference>
<feature type="transmembrane region" description="Helical" evidence="7">
    <location>
        <begin position="569"/>
        <end position="588"/>
    </location>
</feature>
<feature type="transmembrane region" description="Helical" evidence="7">
    <location>
        <begin position="825"/>
        <end position="858"/>
    </location>
</feature>
<dbReference type="SFLD" id="SFLDS00003">
    <property type="entry name" value="Haloacid_Dehalogenase"/>
    <property type="match status" value="1"/>
</dbReference>
<dbReference type="CDD" id="cd00371">
    <property type="entry name" value="HMA"/>
    <property type="match status" value="1"/>
</dbReference>
<comment type="similarity">
    <text evidence="7">Belongs to the cation transport ATPase (P-type) (TC 3.A.3) family. Type IB subfamily.</text>
</comment>
<evidence type="ECO:0000256" key="8">
    <source>
        <dbReference type="SAM" id="MobiDB-lite"/>
    </source>
</evidence>
<sequence>MENKNPKGATSSGSTGSDKLKPGGCADCACGGGRTVCDGKFPEGCILKAAAAKCRISCGTKHEQKQPVITKRPGGCADACCESTTNSTVIRTEKSTDSTCSANVKEGCCSSGAVTGSPSNSSSCGSANQSGPKKQNNCCTPPKKANCCTGEASKEQKGCCSSGAKASAPTSGSCCTTSQTDNNKQLQGDGCCSPPKKDKCCTGKVQLPEEQKGCCSSGTKTSGLPARTDCCTTNQAGVKKQDDHSSPRKNDNCCTSQPPPPPEEQKGCCTEVTGSCGATSKPKSPTPSIGSTKGPRAVAEACATHLQQAFNDYLGYLEEGRCICRSVLNGLGSCRAQQAQPTTNKTSRAAKIPSSCSLDDIEITPVSNEKANSGRKVSDGRPKEVDLENAASRQHVFLSVAGMTCTGCSRKLINVLSNVDGVSSIKVTFVTGVAEFDLDLAATNLQQVIPRIEKETGFKFSQIVSNYQVLDLRVDPALAETVYKQLQGVVESIEKVDKLTYRVNYDPTTIGARSLLSSVKGVQLAPPGNDAELANGKRRLLMMAWSTAAATVLTIPVLVLSWSDNPVPYSKRSIICLVLATLVQALAVPEFYAGALKSLIYSRVLEMDMLVVISITAAYVYSVVAFGLTHAGYILETGEFFETSSLLITLVLLGRLIAAIAKVKAVSAVSVRSLQAEKALLVSTSDQTVEIDARLLQLGDCFAVPVHGRVVTDGIVINGKSSIDESMITGESVPVPKAIGDEVIAGTVNGPSPLTVRMTRLPGKNSITDIANLVESALAAKPRIQDLADTVASYFIPVVISIALIVFSIWMAVAVKVRGENGGGAFGIAITYCIAVLAVSCPCALGLAVPMVLVIAGGTAARSGVIIKRADAIERGHKVTDVVFDKTGTITKGDLTVVHEQTFPGLLESDSVSLAKSLTKENQHPISIAIATHLQSKSNDFADLENIESIPGAGIQCQWRGLTVKAGNPYWLNVEDHPEISTLIEQGMSLFCTTVDSTLVSAFGLKSNIRDEAQKVIRDLQRRKIECHIVSGDGPRVVEDVANTVGIPLANVASRNSPAQKQEYVKKLMSAGHTVLFCGDGTNDAVAVAQANVGVLIGTASDVTRGTADVVLLGGLEGVVALLEISKRSSRRIYFNFVWSAIYNVFAILLAAGAFVKARIPPAYAGLGEIVSVLPVIIVALTLSRVKRTD</sequence>
<dbReference type="SFLD" id="SFLDG00002">
    <property type="entry name" value="C1.7:_P-type_atpase_like"/>
    <property type="match status" value="1"/>
</dbReference>
<dbReference type="PROSITE" id="PS01047">
    <property type="entry name" value="HMA_1"/>
    <property type="match status" value="1"/>
</dbReference>
<feature type="region of interest" description="Disordered" evidence="8">
    <location>
        <begin position="1"/>
        <end position="23"/>
    </location>
</feature>
<dbReference type="PROSITE" id="PS00154">
    <property type="entry name" value="ATPASE_E1_E2"/>
    <property type="match status" value="1"/>
</dbReference>
<keyword evidence="3 7" id="KW-0479">Metal-binding</keyword>
<dbReference type="InterPro" id="IPR001757">
    <property type="entry name" value="P_typ_ATPase"/>
</dbReference>
<dbReference type="NCBIfam" id="TIGR01525">
    <property type="entry name" value="ATPase-IB_hvy"/>
    <property type="match status" value="1"/>
</dbReference>
<feature type="region of interest" description="Disordered" evidence="8">
    <location>
        <begin position="237"/>
        <end position="266"/>
    </location>
</feature>
<dbReference type="SFLD" id="SFLDF00027">
    <property type="entry name" value="p-type_atpase"/>
    <property type="match status" value="1"/>
</dbReference>
<dbReference type="SUPFAM" id="SSF56784">
    <property type="entry name" value="HAD-like"/>
    <property type="match status" value="1"/>
</dbReference>
<dbReference type="InterPro" id="IPR036163">
    <property type="entry name" value="HMA_dom_sf"/>
</dbReference>
<evidence type="ECO:0000256" key="3">
    <source>
        <dbReference type="ARBA" id="ARBA00022723"/>
    </source>
</evidence>
<feature type="compositionally biased region" description="Basic and acidic residues" evidence="8">
    <location>
        <begin position="239"/>
        <end position="251"/>
    </location>
</feature>
<protein>
    <recommendedName>
        <fullName evidence="9">HMA domain-containing protein</fullName>
    </recommendedName>
</protein>
<dbReference type="GO" id="GO:0046872">
    <property type="term" value="F:metal ion binding"/>
    <property type="evidence" value="ECO:0007669"/>
    <property type="project" value="UniProtKB-KW"/>
</dbReference>